<proteinExistence type="predicted"/>
<evidence type="ECO:0000313" key="2">
    <source>
        <dbReference type="Proteomes" id="UP000031572"/>
    </source>
</evidence>
<dbReference type="EMBL" id="JWJG01000028">
    <property type="protein sequence ID" value="KIF81138.1"/>
    <property type="molecule type" value="Genomic_DNA"/>
</dbReference>
<dbReference type="RefSeq" id="WP_040039961.1">
    <property type="nucleotide sequence ID" value="NZ_JWJG01000028.1"/>
</dbReference>
<keyword evidence="2" id="KW-1185">Reference proteome</keyword>
<name>A0A0C1Y234_9BURK</name>
<comment type="caution">
    <text evidence="1">The sequence shown here is derived from an EMBL/GenBank/DDBJ whole genome shotgun (WGS) entry which is preliminary data.</text>
</comment>
<dbReference type="Proteomes" id="UP000031572">
    <property type="component" value="Unassembled WGS sequence"/>
</dbReference>
<gene>
    <name evidence="1" type="ORF">TSA66_10475</name>
</gene>
<accession>A0A0C1Y234</accession>
<sequence>MVKTGAWVGAERWSNRHAHPNQWSRPIRGQVLDFCDVRAWANSIHFPEDVPNVGDVMGMALKLKAEGKLDGLTPVCWDFITHRRVLWEKTAALRPYEDDVLLWKAARAMRLDQIEHPRRRKPRDIREFLPEQQRHLVLA</sequence>
<dbReference type="OrthoDB" id="9129544at2"/>
<protein>
    <submittedName>
        <fullName evidence="1">Uncharacterized protein</fullName>
    </submittedName>
</protein>
<evidence type="ECO:0000313" key="1">
    <source>
        <dbReference type="EMBL" id="KIF81138.1"/>
    </source>
</evidence>
<organism evidence="1 2">
    <name type="scientific">Noviherbaspirillum autotrophicum</name>
    <dbReference type="NCBI Taxonomy" id="709839"/>
    <lineage>
        <taxon>Bacteria</taxon>
        <taxon>Pseudomonadati</taxon>
        <taxon>Pseudomonadota</taxon>
        <taxon>Betaproteobacteria</taxon>
        <taxon>Burkholderiales</taxon>
        <taxon>Oxalobacteraceae</taxon>
        <taxon>Noviherbaspirillum</taxon>
    </lineage>
</organism>
<reference evidence="1 2" key="1">
    <citation type="submission" date="2014-12" db="EMBL/GenBank/DDBJ databases">
        <title>Denitrispirillum autotrophicum gen. nov., sp. nov., Denitrifying, Facultatively Autotrophic Bacteria Isolated from Rice Paddy Soil.</title>
        <authorList>
            <person name="Ishii S."/>
            <person name="Ashida N."/>
            <person name="Ohno H."/>
            <person name="Otsuka S."/>
            <person name="Yokota A."/>
            <person name="Senoo K."/>
        </authorList>
    </citation>
    <scope>NUCLEOTIDE SEQUENCE [LARGE SCALE GENOMIC DNA]</scope>
    <source>
        <strain evidence="1 2">TSA66</strain>
    </source>
</reference>
<dbReference type="AlphaFoldDB" id="A0A0C1Y234"/>